<evidence type="ECO:0000313" key="13">
    <source>
        <dbReference type="Proteomes" id="UP000185093"/>
    </source>
</evidence>
<evidence type="ECO:0000256" key="6">
    <source>
        <dbReference type="ARBA" id="ARBA00022840"/>
    </source>
</evidence>
<evidence type="ECO:0000256" key="5">
    <source>
        <dbReference type="ARBA" id="ARBA00022763"/>
    </source>
</evidence>
<evidence type="ECO:0000259" key="11">
    <source>
        <dbReference type="SMART" id="SM00382"/>
    </source>
</evidence>
<keyword evidence="5 9" id="KW-0227">DNA damage</keyword>
<evidence type="ECO:0000256" key="10">
    <source>
        <dbReference type="SAM" id="Coils"/>
    </source>
</evidence>
<evidence type="ECO:0000256" key="1">
    <source>
        <dbReference type="ARBA" id="ARBA00003618"/>
    </source>
</evidence>
<gene>
    <name evidence="12" type="ORF">SAMN05444368_0264</name>
</gene>
<dbReference type="InterPro" id="IPR003593">
    <property type="entry name" value="AAA+_ATPase"/>
</dbReference>
<dbReference type="PANTHER" id="PTHR11059:SF0">
    <property type="entry name" value="DNA REPAIR PROTEIN RECN"/>
    <property type="match status" value="1"/>
</dbReference>
<dbReference type="Proteomes" id="UP000185093">
    <property type="component" value="Unassembled WGS sequence"/>
</dbReference>
<dbReference type="InterPro" id="IPR027417">
    <property type="entry name" value="P-loop_NTPase"/>
</dbReference>
<comment type="caution">
    <text evidence="12">The sequence shown here is derived from an EMBL/GenBank/DDBJ whole genome shotgun (WGS) entry which is preliminary data.</text>
</comment>
<dbReference type="RefSeq" id="WP_074199046.1">
    <property type="nucleotide sequence ID" value="NZ_DAONBL010000001.1"/>
</dbReference>
<keyword evidence="13" id="KW-1185">Reference proteome</keyword>
<evidence type="ECO:0000256" key="4">
    <source>
        <dbReference type="ARBA" id="ARBA00022741"/>
    </source>
</evidence>
<reference evidence="12 13" key="1">
    <citation type="submission" date="2016-11" db="EMBL/GenBank/DDBJ databases">
        <authorList>
            <person name="Varghese N."/>
            <person name="Submissions S."/>
        </authorList>
    </citation>
    <scope>NUCLEOTIDE SEQUENCE [LARGE SCALE GENOMIC DNA]</scope>
    <source>
        <strain evidence="12 13">DSM 20664</strain>
    </source>
</reference>
<dbReference type="InterPro" id="IPR004604">
    <property type="entry name" value="DNA_recomb/repair_RecN"/>
</dbReference>
<keyword evidence="6" id="KW-0067">ATP-binding</keyword>
<dbReference type="EMBL" id="FSQZ01000001">
    <property type="protein sequence ID" value="SIN62865.1"/>
    <property type="molecule type" value="Genomic_DNA"/>
</dbReference>
<dbReference type="SUPFAM" id="SSF52540">
    <property type="entry name" value="P-loop containing nucleoside triphosphate hydrolases"/>
    <property type="match status" value="1"/>
</dbReference>
<dbReference type="PANTHER" id="PTHR11059">
    <property type="entry name" value="DNA REPAIR PROTEIN RECN"/>
    <property type="match status" value="1"/>
</dbReference>
<evidence type="ECO:0000256" key="7">
    <source>
        <dbReference type="ARBA" id="ARBA00023204"/>
    </source>
</evidence>
<organism evidence="12 13">
    <name type="scientific">Acetomicrobium flavidum</name>
    <dbReference type="NCBI Taxonomy" id="49896"/>
    <lineage>
        <taxon>Bacteria</taxon>
        <taxon>Thermotogati</taxon>
        <taxon>Synergistota</taxon>
        <taxon>Synergistia</taxon>
        <taxon>Synergistales</taxon>
        <taxon>Acetomicrobiaceae</taxon>
        <taxon>Acetomicrobium</taxon>
    </lineage>
</organism>
<proteinExistence type="inferred from homology"/>
<comment type="similarity">
    <text evidence="2 9">Belongs to the RecN family.</text>
</comment>
<name>A0ABY1JAY9_9BACT</name>
<evidence type="ECO:0000256" key="9">
    <source>
        <dbReference type="PIRNR" id="PIRNR003128"/>
    </source>
</evidence>
<comment type="function">
    <text evidence="1 9">May be involved in recombinational repair of damaged DNA.</text>
</comment>
<sequence>MLEELHVKNVGGITTASLRFKGNFIAITGESGTGKSSLVRALELLAGKRAQVNYLRVGKATGEVEGAFLADNIPSLPEELQPQEGTWVVRRVITSEGRSKSYIQGHVVPLNVLSRAMTHFMHIQSQFSQLDLLDENNQLDLLDSYGGAELMKKKIFMSNIFHRAVEMERKIQDLYQKRKDIEERYNGALELIQLLKSLNPSPSSEYEWENELRMVKDALNRREELERILAVLEGGMAAGGLEGELQSIAMRLKSLLGSNEKIDQASQRALIALQELIRQIREILAAEASPEDLQHRQEELESKLGRLRKCKRIARVSTVEELAEYYSTAEREMSWLSESLAEIEVMREKLNKLKKDVSQHALDLRSSRVKIARQLEEAVNSHLKDLGMEAARLTINIEEMKKVRANGAEVVTFMIETNDSSPVPVSRIASGGELSRILLALQMALPEGTLPKLLVVDEVEAGLGGKAALLVGLKLKELSTKCQIILITHEATIASLADQHFRVTKEGEESYVRELSDDERVQEIARMLSGTSEIKEALMHAERLLGLREK</sequence>
<dbReference type="InterPro" id="IPR003395">
    <property type="entry name" value="RecF/RecN/SMC_N"/>
</dbReference>
<keyword evidence="10" id="KW-0175">Coiled coil</keyword>
<evidence type="ECO:0000256" key="2">
    <source>
        <dbReference type="ARBA" id="ARBA00009441"/>
    </source>
</evidence>
<dbReference type="SMART" id="SM00382">
    <property type="entry name" value="AAA"/>
    <property type="match status" value="1"/>
</dbReference>
<feature type="coiled-coil region" evidence="10">
    <location>
        <begin position="336"/>
        <end position="403"/>
    </location>
</feature>
<keyword evidence="4" id="KW-0547">Nucleotide-binding</keyword>
<feature type="domain" description="AAA+ ATPase" evidence="11">
    <location>
        <begin position="21"/>
        <end position="507"/>
    </location>
</feature>
<keyword evidence="7 9" id="KW-0234">DNA repair</keyword>
<dbReference type="PIRSF" id="PIRSF003128">
    <property type="entry name" value="RecN"/>
    <property type="match status" value="1"/>
</dbReference>
<accession>A0ABY1JAY9</accession>
<dbReference type="Gene3D" id="3.40.50.300">
    <property type="entry name" value="P-loop containing nucleotide triphosphate hydrolases"/>
    <property type="match status" value="2"/>
</dbReference>
<evidence type="ECO:0000256" key="8">
    <source>
        <dbReference type="ARBA" id="ARBA00033408"/>
    </source>
</evidence>
<evidence type="ECO:0000256" key="3">
    <source>
        <dbReference type="ARBA" id="ARBA00021315"/>
    </source>
</evidence>
<dbReference type="Pfam" id="PF02463">
    <property type="entry name" value="SMC_N"/>
    <property type="match status" value="1"/>
</dbReference>
<feature type="coiled-coil region" evidence="10">
    <location>
        <begin position="164"/>
        <end position="191"/>
    </location>
</feature>
<evidence type="ECO:0000313" key="12">
    <source>
        <dbReference type="EMBL" id="SIN62865.1"/>
    </source>
</evidence>
<protein>
    <recommendedName>
        <fullName evidence="3 9">DNA repair protein RecN</fullName>
    </recommendedName>
    <alternativeName>
        <fullName evidence="8 9">Recombination protein N</fullName>
    </alternativeName>
</protein>